<proteinExistence type="predicted"/>
<gene>
    <name evidence="1" type="ORF">CGC50_03125</name>
</gene>
<dbReference type="OMA" id="YAFANNE"/>
<dbReference type="InterPro" id="IPR053139">
    <property type="entry name" value="Surface_bspA-like"/>
</dbReference>
<dbReference type="PANTHER" id="PTHR45661">
    <property type="entry name" value="SURFACE ANTIGEN"/>
    <property type="match status" value="1"/>
</dbReference>
<dbReference type="RefSeq" id="WP_002670681.1">
    <property type="nucleotide sequence ID" value="NZ_CAJPPZ010000046.1"/>
</dbReference>
<dbReference type="SUPFAM" id="SSF52058">
    <property type="entry name" value="L domain-like"/>
    <property type="match status" value="1"/>
</dbReference>
<name>A0A250FPA8_9FLAO</name>
<dbReference type="Proteomes" id="UP000217250">
    <property type="component" value="Chromosome"/>
</dbReference>
<dbReference type="PANTHER" id="PTHR45661:SF3">
    <property type="entry name" value="IG-LIKE DOMAIN-CONTAINING PROTEIN"/>
    <property type="match status" value="1"/>
</dbReference>
<dbReference type="Gene3D" id="3.80.10.10">
    <property type="entry name" value="Ribonuclease Inhibitor"/>
    <property type="match status" value="1"/>
</dbReference>
<dbReference type="InterPro" id="IPR026906">
    <property type="entry name" value="LRR_5"/>
</dbReference>
<protein>
    <recommendedName>
        <fullName evidence="3">Leucine-rich repeat domain-containing protein</fullName>
    </recommendedName>
</protein>
<organism evidence="1 2">
    <name type="scientific">Capnocytophaga gingivalis</name>
    <dbReference type="NCBI Taxonomy" id="1017"/>
    <lineage>
        <taxon>Bacteria</taxon>
        <taxon>Pseudomonadati</taxon>
        <taxon>Bacteroidota</taxon>
        <taxon>Flavobacteriia</taxon>
        <taxon>Flavobacteriales</taxon>
        <taxon>Flavobacteriaceae</taxon>
        <taxon>Capnocytophaga</taxon>
    </lineage>
</organism>
<dbReference type="PROSITE" id="PS51257">
    <property type="entry name" value="PROKAR_LIPOPROTEIN"/>
    <property type="match status" value="1"/>
</dbReference>
<dbReference type="AlphaFoldDB" id="A0A250FPA8"/>
<evidence type="ECO:0008006" key="3">
    <source>
        <dbReference type="Google" id="ProtNLM"/>
    </source>
</evidence>
<dbReference type="InterPro" id="IPR032675">
    <property type="entry name" value="LRR_dom_sf"/>
</dbReference>
<accession>A0A250FPA8</accession>
<evidence type="ECO:0000313" key="2">
    <source>
        <dbReference type="Proteomes" id="UP000217250"/>
    </source>
</evidence>
<sequence length="392" mass="43659">MGNLIKSIVISTLGLFTIAFISTSCNKETVEQLKVKKASRIYIGDGTPLLDKGEAGDYYIDKLTGLLYGPKSEENGWGKNPIKLLDDKQLSGNTFVSGQGAPSADQGKIGDLYIDKQNLKMYGPKSEQGWGNPYELGDRTPHTPKDEWPDYRLSKDGKTLLAWVNQRTIHIDMRTDSKLNQVTTIAKEAFTPSYGLTSIIISDNVTKIEESAFSALPFLEVVTLPGSIKEIVRGLFNQCPRLRVINLNEGIQSIGDFSLSDASFEEINLPSSVRKIGGYAFANNEKLLKIKLREGLKEIGSSAFAHCTELTHFEIPASVERIGEGAFSDCHNVNTLVLHSKEIPKWPNYHLADFEELVDIYVPDESVTLYKNDPEWEPDWGKIKPISKMPKQ</sequence>
<dbReference type="KEGG" id="cgh:CGC50_03125"/>
<dbReference type="Pfam" id="PF13306">
    <property type="entry name" value="LRR_5"/>
    <property type="match status" value="1"/>
</dbReference>
<dbReference type="OrthoDB" id="8457242at2"/>
<reference evidence="2" key="1">
    <citation type="submission" date="2017-06" db="EMBL/GenBank/DDBJ databases">
        <title>Capnocytophaga spp. assemblies.</title>
        <authorList>
            <person name="Gulvik C.A."/>
        </authorList>
    </citation>
    <scope>NUCLEOTIDE SEQUENCE [LARGE SCALE GENOMIC DNA]</scope>
    <source>
        <strain evidence="2">H1496</strain>
    </source>
</reference>
<dbReference type="EMBL" id="CP022386">
    <property type="protein sequence ID" value="ATA86235.1"/>
    <property type="molecule type" value="Genomic_DNA"/>
</dbReference>
<evidence type="ECO:0000313" key="1">
    <source>
        <dbReference type="EMBL" id="ATA86235.1"/>
    </source>
</evidence>
<dbReference type="GeneID" id="84807551"/>